<protein>
    <submittedName>
        <fullName evidence="1">Uncharacterized protein</fullName>
    </submittedName>
</protein>
<dbReference type="AlphaFoldDB" id="K3Z1Y2"/>
<dbReference type="HOGENOM" id="CLU_3145289_0_0_1"/>
<evidence type="ECO:0000313" key="2">
    <source>
        <dbReference type="Proteomes" id="UP000004995"/>
    </source>
</evidence>
<reference evidence="2" key="1">
    <citation type="journal article" date="2012" name="Nat. Biotechnol.">
        <title>Reference genome sequence of the model plant Setaria.</title>
        <authorList>
            <person name="Bennetzen J.L."/>
            <person name="Schmutz J."/>
            <person name="Wang H."/>
            <person name="Percifield R."/>
            <person name="Hawkins J."/>
            <person name="Pontaroli A.C."/>
            <person name="Estep M."/>
            <person name="Feng L."/>
            <person name="Vaughn J.N."/>
            <person name="Grimwood J."/>
            <person name="Jenkins J."/>
            <person name="Barry K."/>
            <person name="Lindquist E."/>
            <person name="Hellsten U."/>
            <person name="Deshpande S."/>
            <person name="Wang X."/>
            <person name="Wu X."/>
            <person name="Mitros T."/>
            <person name="Triplett J."/>
            <person name="Yang X."/>
            <person name="Ye C.Y."/>
            <person name="Mauro-Herrera M."/>
            <person name="Wang L."/>
            <person name="Li P."/>
            <person name="Sharma M."/>
            <person name="Sharma R."/>
            <person name="Ronald P.C."/>
            <person name="Panaud O."/>
            <person name="Kellogg E.A."/>
            <person name="Brutnell T.P."/>
            <person name="Doust A.N."/>
            <person name="Tuskan G.A."/>
            <person name="Rokhsar D."/>
            <person name="Devos K.M."/>
        </authorList>
    </citation>
    <scope>NUCLEOTIDE SEQUENCE [LARGE SCALE GENOMIC DNA]</scope>
    <source>
        <strain evidence="2">cv. Yugu1</strain>
    </source>
</reference>
<reference evidence="1" key="2">
    <citation type="submission" date="2018-08" db="UniProtKB">
        <authorList>
            <consortium name="EnsemblPlants"/>
        </authorList>
    </citation>
    <scope>IDENTIFICATION</scope>
    <source>
        <strain evidence="1">Yugu1</strain>
    </source>
</reference>
<organism evidence="1 2">
    <name type="scientific">Setaria italica</name>
    <name type="common">Foxtail millet</name>
    <name type="synonym">Panicum italicum</name>
    <dbReference type="NCBI Taxonomy" id="4555"/>
    <lineage>
        <taxon>Eukaryota</taxon>
        <taxon>Viridiplantae</taxon>
        <taxon>Streptophyta</taxon>
        <taxon>Embryophyta</taxon>
        <taxon>Tracheophyta</taxon>
        <taxon>Spermatophyta</taxon>
        <taxon>Magnoliopsida</taxon>
        <taxon>Liliopsida</taxon>
        <taxon>Poales</taxon>
        <taxon>Poaceae</taxon>
        <taxon>PACMAD clade</taxon>
        <taxon>Panicoideae</taxon>
        <taxon>Panicodae</taxon>
        <taxon>Paniceae</taxon>
        <taxon>Cenchrinae</taxon>
        <taxon>Setaria</taxon>
    </lineage>
</organism>
<dbReference type="Gramene" id="KQL30460">
    <property type="protein sequence ID" value="KQL30460"/>
    <property type="gene ID" value="SETIT_020530mg"/>
</dbReference>
<evidence type="ECO:0000313" key="1">
    <source>
        <dbReference type="EnsemblPlants" id="KQL30460"/>
    </source>
</evidence>
<name>K3Z1Y2_SETIT</name>
<keyword evidence="2" id="KW-1185">Reference proteome</keyword>
<dbReference type="EMBL" id="AGNK02000430">
    <property type="status" value="NOT_ANNOTATED_CDS"/>
    <property type="molecule type" value="Genomic_DNA"/>
</dbReference>
<dbReference type="EnsemblPlants" id="KQL30460">
    <property type="protein sequence ID" value="KQL30460"/>
    <property type="gene ID" value="SETIT_020530mg"/>
</dbReference>
<proteinExistence type="predicted"/>
<accession>K3Z1Y2</accession>
<dbReference type="Proteomes" id="UP000004995">
    <property type="component" value="Unassembled WGS sequence"/>
</dbReference>
<sequence length="49" mass="5308">MFECKHGTLKHGACVELIGEPNLGNWFISRQGSDVAACVNVACCGVQWQ</sequence>